<dbReference type="PANTHER" id="PTHR43649:SF33">
    <property type="entry name" value="POLYGALACTURONAN_RHAMNOGALACTURONAN-BINDING PROTEIN YTCQ"/>
    <property type="match status" value="1"/>
</dbReference>
<keyword evidence="4" id="KW-0564">Palmitate</keyword>
<evidence type="ECO:0000256" key="4">
    <source>
        <dbReference type="ARBA" id="ARBA00023139"/>
    </source>
</evidence>
<keyword evidence="1" id="KW-1003">Cell membrane</keyword>
<evidence type="ECO:0000256" key="5">
    <source>
        <dbReference type="ARBA" id="ARBA00023288"/>
    </source>
</evidence>
<dbReference type="PANTHER" id="PTHR43649">
    <property type="entry name" value="ARABINOSE-BINDING PROTEIN-RELATED"/>
    <property type="match status" value="1"/>
</dbReference>
<dbReference type="InterPro" id="IPR050490">
    <property type="entry name" value="Bact_solute-bd_prot1"/>
</dbReference>
<dbReference type="Pfam" id="PF13416">
    <property type="entry name" value="SBP_bac_8"/>
    <property type="match status" value="1"/>
</dbReference>
<proteinExistence type="predicted"/>
<dbReference type="InterPro" id="IPR006059">
    <property type="entry name" value="SBP"/>
</dbReference>
<keyword evidence="2 6" id="KW-0732">Signal</keyword>
<evidence type="ECO:0000313" key="8">
    <source>
        <dbReference type="Proteomes" id="UP001589748"/>
    </source>
</evidence>
<dbReference type="RefSeq" id="WP_380136258.1">
    <property type="nucleotide sequence ID" value="NZ_JBHLUI010000006.1"/>
</dbReference>
<evidence type="ECO:0000256" key="2">
    <source>
        <dbReference type="ARBA" id="ARBA00022729"/>
    </source>
</evidence>
<keyword evidence="3" id="KW-0472">Membrane</keyword>
<keyword evidence="5" id="KW-0449">Lipoprotein</keyword>
<gene>
    <name evidence="7" type="ORF">ACFFVI_00705</name>
</gene>
<accession>A0ABV5LN01</accession>
<name>A0ABV5LN01_9ACTN</name>
<organism evidence="7 8">
    <name type="scientific">Kineococcus gynurae</name>
    <dbReference type="NCBI Taxonomy" id="452979"/>
    <lineage>
        <taxon>Bacteria</taxon>
        <taxon>Bacillati</taxon>
        <taxon>Actinomycetota</taxon>
        <taxon>Actinomycetes</taxon>
        <taxon>Kineosporiales</taxon>
        <taxon>Kineosporiaceae</taxon>
        <taxon>Kineococcus</taxon>
    </lineage>
</organism>
<protein>
    <submittedName>
        <fullName evidence="7">ABC transporter substrate-binding protein</fullName>
    </submittedName>
</protein>
<dbReference type="PROSITE" id="PS51257">
    <property type="entry name" value="PROKAR_LIPOPROTEIN"/>
    <property type="match status" value="1"/>
</dbReference>
<dbReference type="Gene3D" id="3.40.190.10">
    <property type="entry name" value="Periplasmic binding protein-like II"/>
    <property type="match status" value="2"/>
</dbReference>
<dbReference type="Proteomes" id="UP001589748">
    <property type="component" value="Unassembled WGS sequence"/>
</dbReference>
<comment type="caution">
    <text evidence="7">The sequence shown here is derived from an EMBL/GenBank/DDBJ whole genome shotgun (WGS) entry which is preliminary data.</text>
</comment>
<evidence type="ECO:0000256" key="1">
    <source>
        <dbReference type="ARBA" id="ARBA00022475"/>
    </source>
</evidence>
<evidence type="ECO:0000313" key="7">
    <source>
        <dbReference type="EMBL" id="MFB9375478.1"/>
    </source>
</evidence>
<dbReference type="SUPFAM" id="SSF53850">
    <property type="entry name" value="Periplasmic binding protein-like II"/>
    <property type="match status" value="1"/>
</dbReference>
<evidence type="ECO:0000256" key="6">
    <source>
        <dbReference type="SAM" id="SignalP"/>
    </source>
</evidence>
<evidence type="ECO:0000256" key="3">
    <source>
        <dbReference type="ARBA" id="ARBA00023136"/>
    </source>
</evidence>
<sequence length="429" mass="47065">MDRRSFARLLGAGLLLPPTLAACGRGSGGSSGDGIRYAWWGDALRQQNYQKALDLFQDENPEIVVQPEFASYDAFQERMTVQTAGRNVPELFWVPSPQVLSYRDAGLYRRVDDLEQFDLSDYTPEQLELYKLDGQLDAMPRSLFSSAFRYNQTFLEEAGATLPPEDPGSWNWASVAEFLTDYTNNTPDGRVGAAYSANNDMCFEAWVRQHGGDLWSAEGRLGFEPAVLEGWFEWWEGLRAAGAALSLSEQEGPDPEWDVVGSRVLATFCNSNHIVDEAEMYPDVTFQQRRPPADPDADADWAFVYLSRIGLYSGTAEDKLADAATLLDFTLGDARLVELAGLSIGAPANPRVLEEVRGTATPTGQELLRLVDQELGLPSRPRFEAPPGSGTWRTIMARGIESLAGGVTGITETAANVMAEINAGVEGSR</sequence>
<feature type="signal peptide" evidence="6">
    <location>
        <begin position="1"/>
        <end position="21"/>
    </location>
</feature>
<dbReference type="EMBL" id="JBHMDM010000001">
    <property type="protein sequence ID" value="MFB9375478.1"/>
    <property type="molecule type" value="Genomic_DNA"/>
</dbReference>
<reference evidence="7 8" key="1">
    <citation type="submission" date="2024-09" db="EMBL/GenBank/DDBJ databases">
        <authorList>
            <person name="Sun Q."/>
            <person name="Mori K."/>
        </authorList>
    </citation>
    <scope>NUCLEOTIDE SEQUENCE [LARGE SCALE GENOMIC DNA]</scope>
    <source>
        <strain evidence="7 8">TISTR 1856</strain>
    </source>
</reference>
<keyword evidence="8" id="KW-1185">Reference proteome</keyword>
<feature type="chain" id="PRO_5047223572" evidence="6">
    <location>
        <begin position="22"/>
        <end position="429"/>
    </location>
</feature>